<dbReference type="HOGENOM" id="CLU_3104148_0_0_11"/>
<proteinExistence type="predicted"/>
<evidence type="ECO:0000313" key="1">
    <source>
        <dbReference type="EMBL" id="BAC68422.1"/>
    </source>
</evidence>
<reference evidence="1 2" key="1">
    <citation type="journal article" date="2001" name="Proc. Natl. Acad. Sci. U.S.A.">
        <title>Genome sequence of an industrial microorganism Streptomyces avermitilis: deducing the ability of producing secondary metabolites.</title>
        <authorList>
            <person name="Omura S."/>
            <person name="Ikeda H."/>
            <person name="Ishikawa J."/>
            <person name="Hanamoto A."/>
            <person name="Takahashi C."/>
            <person name="Shinose M."/>
            <person name="Takahashi Y."/>
            <person name="Horikawa H."/>
            <person name="Nakazawa H."/>
            <person name="Osonoe T."/>
            <person name="Kikuchi H."/>
            <person name="Shiba T."/>
            <person name="Sakaki Y."/>
            <person name="Hattori M."/>
        </authorList>
    </citation>
    <scope>NUCLEOTIDE SEQUENCE [LARGE SCALE GENOMIC DNA]</scope>
    <source>
        <strain evidence="2">ATCC 31267 / DSM 46492 / JCM 5070 / NBRC 14893 / NCIMB 12804 / NRRL 8165 / MA-4680</strain>
    </source>
</reference>
<name>Q82Q09_STRAW</name>
<dbReference type="Proteomes" id="UP000000428">
    <property type="component" value="Chromosome"/>
</dbReference>
<accession>Q82Q09</accession>
<keyword evidence="2" id="KW-1185">Reference proteome</keyword>
<dbReference type="AlphaFoldDB" id="Q82Q09"/>
<dbReference type="EMBL" id="BA000030">
    <property type="protein sequence ID" value="BAC68422.1"/>
    <property type="molecule type" value="Genomic_DNA"/>
</dbReference>
<dbReference type="KEGG" id="sma:SAVERM_712"/>
<gene>
    <name evidence="1" type="ORF">SAVERM_712</name>
</gene>
<organism evidence="1 2">
    <name type="scientific">Streptomyces avermitilis (strain ATCC 31267 / DSM 46492 / JCM 5070 / NBRC 14893 / NCIMB 12804 / NRRL 8165 / MA-4680)</name>
    <dbReference type="NCBI Taxonomy" id="227882"/>
    <lineage>
        <taxon>Bacteria</taxon>
        <taxon>Bacillati</taxon>
        <taxon>Actinomycetota</taxon>
        <taxon>Actinomycetes</taxon>
        <taxon>Kitasatosporales</taxon>
        <taxon>Streptomycetaceae</taxon>
        <taxon>Streptomyces</taxon>
    </lineage>
</organism>
<evidence type="ECO:0000313" key="2">
    <source>
        <dbReference type="Proteomes" id="UP000000428"/>
    </source>
</evidence>
<protein>
    <submittedName>
        <fullName evidence="1">Uncharacterized protein</fullName>
    </submittedName>
</protein>
<sequence>MLGTHFPHPTAGRVITHGDAYRLSPVFATPQAWLPRTRVTSNVSELLLIQN</sequence>
<reference evidence="1 2" key="2">
    <citation type="journal article" date="2003" name="Nat. Biotechnol.">
        <title>Complete genome sequence and comparative analysis of the industrial microorganism Streptomyces avermitilis.</title>
        <authorList>
            <person name="Ikeda H."/>
            <person name="Ishikawa J."/>
            <person name="Hanamoto A."/>
            <person name="Shinose M."/>
            <person name="Kikuchi H."/>
            <person name="Shiba T."/>
            <person name="Sakaki Y."/>
            <person name="Hattori M."/>
            <person name="Omura S."/>
        </authorList>
    </citation>
    <scope>NUCLEOTIDE SEQUENCE [LARGE SCALE GENOMIC DNA]</scope>
    <source>
        <strain evidence="2">ATCC 31267 / DSM 46492 / JCM 5070 / NBRC 14893 / NCIMB 12804 / NRRL 8165 / MA-4680</strain>
    </source>
</reference>
<reference evidence="1 2" key="3">
    <citation type="journal article" date="2014" name="J. Ind. Microbiol. Biotechnol.">
        <title>Genome mining of the Streptomyces avermitilis genome and development of genome-minimized hosts for heterologous expression of biosynthetic gene clusters.</title>
        <authorList>
            <person name="Ikeda H."/>
            <person name="Shin-ya K."/>
            <person name="Omura S."/>
        </authorList>
    </citation>
    <scope>NUCLEOTIDE SEQUENCE [LARGE SCALE GENOMIC DNA]</scope>
    <source>
        <strain evidence="2">ATCC 31267 / DSM 46492 / JCM 5070 / NBRC 14893 / NCIMB 12804 / NRRL 8165 / MA-4680</strain>
    </source>
</reference>